<dbReference type="AlphaFoldDB" id="A0A396JE87"/>
<proteinExistence type="predicted"/>
<sequence length="149" mass="16495">MDMDWLESMCHQDGEFLGEYMAQQSSIVAAGAAAATEINASPPELLPITSILSSNNSMATILGKSKPPCYPKKRTSSNLNFESKANGTGLAKEEKIIRSKSKTLFHTLAERRRRLELAHKFTELSAIIPRSKKVINSTNYLDSIFIPLH</sequence>
<evidence type="ECO:0000256" key="4">
    <source>
        <dbReference type="ARBA" id="ARBA00023242"/>
    </source>
</evidence>
<comment type="subcellular location">
    <subcellularLocation>
        <location evidence="1">Nucleus</location>
    </subcellularLocation>
</comment>
<dbReference type="Gramene" id="rna12924">
    <property type="protein sequence ID" value="RHN76576.1"/>
    <property type="gene ID" value="gene12924"/>
</dbReference>
<reference evidence="5" key="1">
    <citation type="journal article" date="2018" name="Nat. Plants">
        <title>Whole-genome landscape of Medicago truncatula symbiotic genes.</title>
        <authorList>
            <person name="Pecrix Y."/>
            <person name="Gamas P."/>
            <person name="Carrere S."/>
        </authorList>
    </citation>
    <scope>NUCLEOTIDE SEQUENCE</scope>
    <source>
        <tissue evidence="5">Leaves</tissue>
    </source>
</reference>
<dbReference type="GO" id="GO:0005634">
    <property type="term" value="C:nucleus"/>
    <property type="evidence" value="ECO:0007669"/>
    <property type="project" value="UniProtKB-SubCell"/>
</dbReference>
<dbReference type="Proteomes" id="UP000265566">
    <property type="component" value="Chromosome 2"/>
</dbReference>
<evidence type="ECO:0000313" key="5">
    <source>
        <dbReference type="EMBL" id="RHN76576.1"/>
    </source>
</evidence>
<name>A0A396JE87_MEDTR</name>
<dbReference type="Gene3D" id="4.10.280.10">
    <property type="entry name" value="Helix-loop-helix DNA-binding domain"/>
    <property type="match status" value="1"/>
</dbReference>
<protein>
    <submittedName>
        <fullName evidence="5">Putative transcription factor bHLH family</fullName>
    </submittedName>
</protein>
<dbReference type="SUPFAM" id="SSF47459">
    <property type="entry name" value="HLH, helix-loop-helix DNA-binding domain"/>
    <property type="match status" value="1"/>
</dbReference>
<keyword evidence="3" id="KW-0804">Transcription</keyword>
<evidence type="ECO:0000256" key="3">
    <source>
        <dbReference type="ARBA" id="ARBA00023163"/>
    </source>
</evidence>
<keyword evidence="4" id="KW-0539">Nucleus</keyword>
<dbReference type="GO" id="GO:0046983">
    <property type="term" value="F:protein dimerization activity"/>
    <property type="evidence" value="ECO:0007669"/>
    <property type="project" value="InterPro"/>
</dbReference>
<evidence type="ECO:0000256" key="2">
    <source>
        <dbReference type="ARBA" id="ARBA00023015"/>
    </source>
</evidence>
<keyword evidence="2" id="KW-0805">Transcription regulation</keyword>
<comment type="caution">
    <text evidence="5">The sequence shown here is derived from an EMBL/GenBank/DDBJ whole genome shotgun (WGS) entry which is preliminary data.</text>
</comment>
<accession>A0A396JE87</accession>
<evidence type="ECO:0000256" key="1">
    <source>
        <dbReference type="ARBA" id="ARBA00004123"/>
    </source>
</evidence>
<dbReference type="InterPro" id="IPR036638">
    <property type="entry name" value="HLH_DNA-bd_sf"/>
</dbReference>
<dbReference type="EMBL" id="PSQE01000002">
    <property type="protein sequence ID" value="RHN76576.1"/>
    <property type="molecule type" value="Genomic_DNA"/>
</dbReference>
<organism evidence="5">
    <name type="scientific">Medicago truncatula</name>
    <name type="common">Barrel medic</name>
    <name type="synonym">Medicago tribuloides</name>
    <dbReference type="NCBI Taxonomy" id="3880"/>
    <lineage>
        <taxon>Eukaryota</taxon>
        <taxon>Viridiplantae</taxon>
        <taxon>Streptophyta</taxon>
        <taxon>Embryophyta</taxon>
        <taxon>Tracheophyta</taxon>
        <taxon>Spermatophyta</taxon>
        <taxon>Magnoliopsida</taxon>
        <taxon>eudicotyledons</taxon>
        <taxon>Gunneridae</taxon>
        <taxon>Pentapetalae</taxon>
        <taxon>rosids</taxon>
        <taxon>fabids</taxon>
        <taxon>Fabales</taxon>
        <taxon>Fabaceae</taxon>
        <taxon>Papilionoideae</taxon>
        <taxon>50 kb inversion clade</taxon>
        <taxon>NPAAA clade</taxon>
        <taxon>Hologalegina</taxon>
        <taxon>IRL clade</taxon>
        <taxon>Trifolieae</taxon>
        <taxon>Medicago</taxon>
    </lineage>
</organism>
<gene>
    <name evidence="5" type="ORF">MtrunA17_Chr2g0333631</name>
</gene>